<protein>
    <submittedName>
        <fullName evidence="2">Dienelactone hydrolase related enzyme</fullName>
    </submittedName>
</protein>
<dbReference type="Gene3D" id="3.40.50.1820">
    <property type="entry name" value="alpha/beta hydrolase"/>
    <property type="match status" value="1"/>
</dbReference>
<dbReference type="EMBL" id="KE356561">
    <property type="protein sequence ID" value="ERG95077.1"/>
    <property type="molecule type" value="Genomic_DNA"/>
</dbReference>
<dbReference type="InterPro" id="IPR051411">
    <property type="entry name" value="Polyketide_trans_af380"/>
</dbReference>
<keyword evidence="2" id="KW-0378">Hydrolase</keyword>
<dbReference type="eggNOG" id="arCOG01658">
    <property type="taxonomic scope" value="Archaea"/>
</dbReference>
<dbReference type="InterPro" id="IPR022742">
    <property type="entry name" value="Hydrolase_4"/>
</dbReference>
<dbReference type="SUPFAM" id="SSF53474">
    <property type="entry name" value="alpha/beta-Hydrolases"/>
    <property type="match status" value="1"/>
</dbReference>
<proteinExistence type="predicted"/>
<dbReference type="AlphaFoldDB" id="U1PMV9"/>
<evidence type="ECO:0000313" key="3">
    <source>
        <dbReference type="Proteomes" id="UP000030710"/>
    </source>
</evidence>
<dbReference type="PANTHER" id="PTHR47751">
    <property type="entry name" value="SUPERFAMILY HYDROLASE, PUTATIVE (AFU_ORTHOLOGUE AFUA_2G16580)-RELATED"/>
    <property type="match status" value="1"/>
</dbReference>
<dbReference type="GO" id="GO:0016787">
    <property type="term" value="F:hydrolase activity"/>
    <property type="evidence" value="ECO:0007669"/>
    <property type="project" value="UniProtKB-KW"/>
</dbReference>
<feature type="domain" description="Serine aminopeptidase S33" evidence="1">
    <location>
        <begin position="53"/>
        <end position="160"/>
    </location>
</feature>
<evidence type="ECO:0000259" key="1">
    <source>
        <dbReference type="Pfam" id="PF12146"/>
    </source>
</evidence>
<accession>U1PMV9</accession>
<dbReference type="STRING" id="1238425.J07HQW2_01522"/>
<dbReference type="Pfam" id="PF12146">
    <property type="entry name" value="Hydrolase_4"/>
    <property type="match status" value="1"/>
</dbReference>
<dbReference type="InterPro" id="IPR029058">
    <property type="entry name" value="AB_hydrolase_fold"/>
</dbReference>
<dbReference type="HOGENOM" id="CLU_048587_1_0_2"/>
<gene>
    <name evidence="2" type="ORF">J07HQW2_01522</name>
</gene>
<evidence type="ECO:0000313" key="2">
    <source>
        <dbReference type="EMBL" id="ERG95077.1"/>
    </source>
</evidence>
<name>U1PMV9_9EURY</name>
<sequence length="319" mass="34305">MTSPDSAYHHVADVSSVTTPSRYMFSTVAMSFISEEVACRGTLYRPDCPNDPALIVTASGLPGRSSIISSLYAERLANAGYALFHFDVRHMGESDGTPRNHIDPAAQRDDWEAALAGLRARADVDTTRLILCGVDLGCGVAASVAANNSDVDAMIGITPIRSGRSFFDSHSRRYRLRGLIRGIRDRVQSLLTSPHTVPVYDTNEFALIDAPASYPSNSIAQSQRNAEDISTPARSFLALSRDAVKSPVTVPTVLIDKTSESGDLIKPISSMTDDMPNATTIELSFSHAELCNQPAADTVVAHIDAFLSSNLDVNVTDTD</sequence>
<organism evidence="2 3">
    <name type="scientific">Haloquadratum walsbyi J07HQW2</name>
    <dbReference type="NCBI Taxonomy" id="1238425"/>
    <lineage>
        <taxon>Archaea</taxon>
        <taxon>Methanobacteriati</taxon>
        <taxon>Methanobacteriota</taxon>
        <taxon>Stenosarchaea group</taxon>
        <taxon>Halobacteria</taxon>
        <taxon>Halobacteriales</taxon>
        <taxon>Haloferacaceae</taxon>
        <taxon>Haloquadratum</taxon>
    </lineage>
</organism>
<reference evidence="2 3" key="1">
    <citation type="journal article" date="2013" name="PLoS ONE">
        <title>Assembly-driven community genomics of a hypersaline microbial ecosystem.</title>
        <authorList>
            <person name="Podell S."/>
            <person name="Ugalde J.A."/>
            <person name="Narasingarao P."/>
            <person name="Banfield J.F."/>
            <person name="Heidelberg K.B."/>
            <person name="Allen E.E."/>
        </authorList>
    </citation>
    <scope>NUCLEOTIDE SEQUENCE [LARGE SCALE GENOMIC DNA]</scope>
    <source>
        <strain evidence="3">J07HQW2</strain>
    </source>
</reference>
<dbReference type="PANTHER" id="PTHR47751:SF2">
    <property type="entry name" value="DLTD N-TERMINAL DOMAIN PROTEIN (AFU_ORTHOLOGUE AFUA_8G00380)-RELATED"/>
    <property type="match status" value="1"/>
</dbReference>
<dbReference type="Proteomes" id="UP000030710">
    <property type="component" value="Unassembled WGS sequence"/>
</dbReference>